<sequence>MYYNYGSHGGRGGSPANAFLASGDNDPYGSLESPSQPGRRGGGTGAGNGGGSLTITASSSVTVDGVLTANGGDATGDGGGGSGGSLFVDSPEIKGYGVISARGGKGSGTGGGGGGGRISLKHTSANFTYQGTTVVDGGQSGTTATDLSRSGTTASSTTSSSTNYQTAYGALGAHGSYSWRPSTNTGALLETQLSSAAYVTAIKTRGGPSSGYYVKKYRIQFWNSTANAYVQPVYELTGNTDGSNTVTRDLPYPVYTTKVRIYPTDFNGGVELSMALVGYAQATSAIVPEGICSTQSKGGPGGPGTVYHWRVGQPSTVVIDNYGKSTYIPGQFQGTTCKSTILDVMRQGAAAYLVESSADLRDIIIYDGSHVVVTANYDVNNVIGDGRSMIHLASSSLLNIDNTMTAHVHINAGSILTLSATAATLKSTIYVQGALAMDPLLTQELTLTEPCAVTINSTEMTSFSLNTFTVDYKSSWNVYNSDVFNLAVDTLTVNGVFNIDNELSLHQNISAFTVGSTGQVTFDPMTSQMYMGNTFSIGGRLTLGKHVSIRQPCNSFAIHSGVITWPETSDIITLECNTININGPFAPGTVSFGTGLESLTVGSSGTFTITVDGPIRTNSVAVQGKMYVKNLATFQAKSSEDIRMSSFEIYNPSGILQLSTMNQSMRTDGVSQDGNCNVLRTEHLVIDGVFGAGNLSIDTGIDDIEVNRYGDWTFRPCDIFRTDKFYANGTVTSTAPLTLLGISVEKVRNVTLEYGAKVTLDSAAQATKAWTGTSLLGIHGMTLYGDLLAGKMRNFISDTEGWDLLEINLNGSLYFLPDGTFLIDSISSNGIFVSYGIINLRAKDANLIINLGEKSTTQFDSLVTSSNYIQSSNVTAATIIMATGSVWNSADTIWNVNTFTISGSLTCKTRQLTQVVYLTVKGSGRVYFQLPNTIQGFTYTIDSGGIMEMFYNYAPENTNEGSEATRLLFKDVVIGGTARAGSLYIGPHGDGQQFCQTVLVSGTVDVSGGGYLYDKGPGAGQISTGGASGGSHGGRGGRGSGGMKATFAYGNIFEESTWGSGGGSYQANANFGGRGGGYIHVYTTQSISISGVVRADGKDATYGHAGGGSGGNIYLKSTAYLKLTGKIYCNGGSASSQGGGGAGGRVHAYFQQGDYHSGFVQAKGGSSGSGEVGGPGITYFQSNTIRNLRVDNGCQMPKTTEPTGTTAQANEYDAYLATGAIAFLRPPNPGYKFDFTHVELYGNAHLALNGTGTSLQSRIMYGDDTGHFHVGPGQKFELTEVTKYGRANITYEVFLYEGAEWIWPESVVEFRKPLDQQGLGMSTTATSCPASNLRATNGRFFGTIDGTKSHVLVSTGATVNLGTAGIRSKLFANLTIQDEGSLNLISNFGDINDRWTLEVRRGSHIGQITIEAGGVLVARNLIIDTDYLKVDKLGKLSVSGAGRYTGDGAGTSGAGGSFGGKGGKGNSGGVIADTYGDVFNSALMFGAGGVGATSNNGAGGGALQIDITHSTLVEGVIESDGTSGSSTNIGGGSGGAIRINTHTFEGSGTVQVLGGSGPSTTGAGGGGRISVYYELNEHWFGLLDARGGISSYGSGGAGTVYLKDTTADAQNETLIIHNNGRSPPAVEITDHTYEAYKSEGGRTWLSVSELMQMDIIRVTGGAHLALTGTNVDLRGNRFEGDSTGTLHVGPGQTVTVQHPENLELLLNIYVYKDAKLVLPVDFICHNVKMYIWGTLGVIDMTVGDGCKLYLGSTGTTTRTAVAPAPGTFDINHLTVSAGGEVTPTYDLTGVNNKINIKAVKLRVEGGGKMHATSVFIQAEQLVVDDLGEIIGDLHTVACSVGSGTNGNAGSGAGHGGRGGGSSSNTKTGAPYGLLRYPTDRGCSGGTSTVSGSSSKGGRGGGTIKLTVLDFLQNDGLIACSGEAGSGAGGGGSGGSIWLDVHNVKGYGEFQVVGGDGSTNSTYSGCGGSGGRIAMYFNKNFTFSGSWDVYGGDSAIDTCDGASGTAYFYHKVYDHSTLYINNIGRGLAGEKGVIADYKDLSTDTTHTWFLPNTTDIYNFDELQMYGNAHLAVLTNPIGTSAKIYFENMIGDRTGAIHVGDQQVLDLKRPRIDLPFNVHVYPGGFLGLAPDTRVENIDIFLNGTLAYIENLTLHSEGNLWLYQRGQTDDLAAGYYKFDYVHVKTGGYIHMITDPVTEKGINFDTISTSIDGGGLIRGTHIYFRSTNITIDAGGSLNANYLGYRTTDVDTSKFGVYGKINPGLGHIGSVSASGAGHGGSGGRGEGELLGGKPYGDLYEPTLFGSAGGGAGGGRGGGRIWLNVTDTIHIDGVMSANGDLGTTVSGKLAGGGSGGSIWLHCDTITGFGRIEASGGKGSLRVVTETYEDQNVTSQVTTYIAGGGGAGGRIAMYFHNNITFSEFRYLTAGGLPGRECDQCEAGGPGTAFLYHMVEEHRTLVIDNDDNPLPLEKYVNWDNVNQDGCRAWILPISGEHAFATGTTGSYAYEFEELQIYGNGHLAVMPPDTLNVDIGNEDDTNLGGGVNKADYNVIIFFKHMIGDRTGAVHVATSQAMDLLTNMQREEMDLPFNTYTYYNSYLGLAPITFVHGVEIHLAGYLANVNNITLRLGGYVWLKHGGHTTGEPESSYKFDYVKIQDDSVLNATTDPIAEEGITFYVDGLTIEGGGVMHGAFMTINAQNVTIDAGGHLSADGLGYRYGHSQSSHGASSVHGTVNPGASLSGGGGAGHGGSGGKEDTTSARAGFAYGDIYEPQKMGSSGGVGNNGASGGSGGGRLWFNVTDTIFIDGLVSADGVNGGSASGGGSGGSIWMHCNILKGYGLIAAYGGNGSTWSHDRGSGGAGGRIAVYFKVNKTMSEFSYQAYGGASGGSGSENGGAGTIFLYHMIEEHRTLIIDNDGRAPRDVLNVIPSYSSLTYDSSRAWILPESGYNEFANGKFSFHFEELQIYGDAHFAILPEPVGAEVDIFFLNMIGDRTGTFHIGDNQVMDLERPEIDLPFNCRVYAGGFIGLAPVTIVHGVTIWLHGEMKHVQNLTVHHDGHISLEAGGFTTGSPADVFKYKWVRIQDNATVSILIDPVTDPESTFNVENKISMEGGSNFAVTNAKIIATDLILDYGASLHADSTGYRNNDPKTQTVNIGMGTSSSAGSSGAGYGGTSGKGAGTTKTGQPHGHLFQPYHIGSAGGGGINSGGQGGGKIQIEISNMLMVDGEIRADGGDARNAYGGGGSGGTILINTLKFRGMGNITANGGGRYVNGGGGGGSGGRIALYFRQNVTYWGTWQCHGGYSTGNAEPGGPGPVFMYSVEEEHSTIYVNNDNLQTPTEVNLIRNYLDISEDRFKAWIMPESSDHRLAGRVSNYSFDELQIFGNAHLAILPTPFVNGCNIHFLHMIGDRSGFIHIGPYQIMDLNRQFIDTPFSSYVYDGGYLGLAPDTFLESVFAHIEGTVDHIHNLTLIQGGGLRLFKTGSTNRLSPLTYKILGLTVIKAESYINCSNPNADADSYELTFGWVIVEGGGLIKGGNLHIMATDFTIDDGGEVDVSNGGYRPNSGPGVGLATSGASHGGLGGRGGCDGYTTCRLHRNRPYGDLYRPSEHGSGGTQTNGGTGGGILHMEVRHTLAVDGYIKANSYHTQSNANAASGGSAGSILLETHNFTGSHTGHIQALGGSGDISHGGGGGSGGRIALYHQRHETIPLYRGYFDVYGGPPGTNAEAGSSGTAYVQDHERNYKMLLVDNNGQHQIAEDTAVWNEGYRIDLASSSASYSKVTSYTTTDGHKVESSAGIYDCHYNGYNYCPYPNSASYYRLFHLFDQSFDDEGYDYYMADSRSATVTITLAESIFINKIKVYPVARYYTKFKVVGYNSSGAAFDVTPNYILPSTKPTQGSFIDLPVGRLAKKFAFIMYGADNNEYSYPALAEIEIFAEESPEELRYKHINLHGASTWVFADSSETFIFSEIYLKGGAHLAFMPNNYYTDKVSIFVDTVFGDKTGYFHIGYNQDMTINTTDYDVPFNAHVYEKGHITYPPRNFFYKTKLYSSGKVSGMEDLYVFKDGGVYLDNNGSIATDHSAATVSLKSLHVQEGGTFELYSDTPLKTFSIDATNISVYGGGHFLINTGLNMTVHHLLAVYSGGHIGLDGAGYRPNTGLEGPQPGIGSKSGGSGAGHGGSGGRGSSLGKVGTGYDSLYTPTGYGSAGGYGQQYGDLYFGDDVHGNEMIYKTLGGAGGGFLTINSRHVDIDGKISANGLPPDERFATGAGGGSGGSVWISCEEIVGKGVIEATGGDGGGPGGLAGGGGAGGRISVQCDNILKLNITMRAYGGVSNSESGGAGTSYVESKFPNGTLSYQKLTVDNNGHEYPHASVYSQGYLRSLLGGEYTDISYSGGVTWIFHDSLFYRFKEVDVRGNAHVAILSDTENSIVDVRIDFLWGDRSGVLHAGRQQTFGLTEVDVYLPTNLASYRYSRIEVPKKVIIREVWAEINGTIEGMDVITVENRGELYIWSYANSDGYKVGEIKATNITVRAGGKFEPLAADRQIKVYVTRLIINGNGYVRTNDLQLNSTNVTIDLSGEFHADFTGYPGGEGPGAGRNIHFNESGGSGGGHGGRGGRARSGYHSSYAYDSIYTPVQMGSGGGNGPSSQGGRGGGIMYLYILDELRVEGRLHSNGESGASRSGGGAGGSIYIDCNHLDGTGSIEATGGDGGSDAGGGGGGRIAIYHDLVDHFTGEYRVFGGRGPYQHGGSGTVYSQDHSGSKGTSVHKRLRVDNWGYSESHRINEVERLNLTGKYLTSGIYPDTFFHTYSGITVRSDVQPEAYNRYESNNYYYYYSETWPLSHMFTDLKAEVSRFFMAHAPQGATLTFELPFKTYVERIHVYPYCSTNYVPSRGYGSLVTSYVVDTSLEGGANKNRTNGFVSTDKCQTQTEPDQYGIVNIRDNVDK</sequence>
<feature type="region of interest" description="Disordered" evidence="1">
    <location>
        <begin position="4145"/>
        <end position="4177"/>
    </location>
</feature>
<dbReference type="PANTHER" id="PTHR31513">
    <property type="entry name" value="EPHRIN TYPE-B RECEPTOR"/>
    <property type="match status" value="1"/>
</dbReference>
<feature type="compositionally biased region" description="Gly residues" evidence="1">
    <location>
        <begin position="1849"/>
        <end position="1861"/>
    </location>
</feature>
<dbReference type="SUPFAM" id="SSF49785">
    <property type="entry name" value="Galactose-binding domain-like"/>
    <property type="match status" value="1"/>
</dbReference>
<dbReference type="PANTHER" id="PTHR31513:SF2">
    <property type="entry name" value="MRAZ"/>
    <property type="match status" value="1"/>
</dbReference>
<feature type="domain" description="F5/8 type C" evidence="2">
    <location>
        <begin position="135"/>
        <end position="279"/>
    </location>
</feature>
<accession>A0A9D4MPW6</accession>
<dbReference type="InterPro" id="IPR000421">
    <property type="entry name" value="FA58C"/>
</dbReference>
<feature type="region of interest" description="Disordered" evidence="1">
    <location>
        <begin position="2718"/>
        <end position="2750"/>
    </location>
</feature>
<feature type="region of interest" description="Disordered" evidence="1">
    <location>
        <begin position="1849"/>
        <end position="1870"/>
    </location>
</feature>
<reference evidence="3" key="2">
    <citation type="submission" date="2020-11" db="EMBL/GenBank/DDBJ databases">
        <authorList>
            <person name="McCartney M.A."/>
            <person name="Auch B."/>
            <person name="Kono T."/>
            <person name="Mallez S."/>
            <person name="Becker A."/>
            <person name="Gohl D.M."/>
            <person name="Silverstein K.A.T."/>
            <person name="Koren S."/>
            <person name="Bechman K.B."/>
            <person name="Herman A."/>
            <person name="Abrahante J.E."/>
            <person name="Garbe J."/>
        </authorList>
    </citation>
    <scope>NUCLEOTIDE SEQUENCE</scope>
    <source>
        <strain evidence="3">Duluth1</strain>
        <tissue evidence="3">Whole animal</tissue>
    </source>
</reference>
<reference evidence="3" key="1">
    <citation type="journal article" date="2019" name="bioRxiv">
        <title>The Genome of the Zebra Mussel, Dreissena polymorpha: A Resource for Invasive Species Research.</title>
        <authorList>
            <person name="McCartney M.A."/>
            <person name="Auch B."/>
            <person name="Kono T."/>
            <person name="Mallez S."/>
            <person name="Zhang Y."/>
            <person name="Obille A."/>
            <person name="Becker A."/>
            <person name="Abrahante J.E."/>
            <person name="Garbe J."/>
            <person name="Badalamenti J.P."/>
            <person name="Herman A."/>
            <person name="Mangelson H."/>
            <person name="Liachko I."/>
            <person name="Sullivan S."/>
            <person name="Sone E.D."/>
            <person name="Koren S."/>
            <person name="Silverstein K.A.T."/>
            <person name="Beckman K.B."/>
            <person name="Gohl D.M."/>
        </authorList>
    </citation>
    <scope>NUCLEOTIDE SEQUENCE</scope>
    <source>
        <strain evidence="3">Duluth1</strain>
        <tissue evidence="3">Whole animal</tissue>
    </source>
</reference>
<evidence type="ECO:0000313" key="3">
    <source>
        <dbReference type="EMBL" id="KAH3880045.1"/>
    </source>
</evidence>
<feature type="region of interest" description="Disordered" evidence="1">
    <location>
        <begin position="1520"/>
        <end position="1540"/>
    </location>
</feature>
<dbReference type="InterPro" id="IPR008979">
    <property type="entry name" value="Galactose-bd-like_sf"/>
</dbReference>
<evidence type="ECO:0000256" key="1">
    <source>
        <dbReference type="SAM" id="MobiDB-lite"/>
    </source>
</evidence>
<keyword evidence="4" id="KW-1185">Reference proteome</keyword>
<evidence type="ECO:0000313" key="4">
    <source>
        <dbReference type="Proteomes" id="UP000828390"/>
    </source>
</evidence>
<proteinExistence type="predicted"/>
<gene>
    <name evidence="3" type="ORF">DPMN_003957</name>
</gene>
<dbReference type="PROSITE" id="PS50022">
    <property type="entry name" value="FA58C_3"/>
    <property type="match status" value="1"/>
</dbReference>
<feature type="region of interest" description="Disordered" evidence="1">
    <location>
        <begin position="16"/>
        <end position="55"/>
    </location>
</feature>
<dbReference type="EMBL" id="JAIWYP010000001">
    <property type="protein sequence ID" value="KAH3880045.1"/>
    <property type="molecule type" value="Genomic_DNA"/>
</dbReference>
<dbReference type="Proteomes" id="UP000828390">
    <property type="component" value="Unassembled WGS sequence"/>
</dbReference>
<feature type="compositionally biased region" description="Gly residues" evidence="1">
    <location>
        <begin position="4158"/>
        <end position="4175"/>
    </location>
</feature>
<comment type="caution">
    <text evidence="3">The sequence shown here is derived from an EMBL/GenBank/DDBJ whole genome shotgun (WGS) entry which is preliminary data.</text>
</comment>
<dbReference type="Gene3D" id="2.60.120.260">
    <property type="entry name" value="Galactose-binding domain-like"/>
    <property type="match status" value="1"/>
</dbReference>
<evidence type="ECO:0000259" key="2">
    <source>
        <dbReference type="PROSITE" id="PS50022"/>
    </source>
</evidence>
<feature type="compositionally biased region" description="Low complexity" evidence="1">
    <location>
        <begin position="148"/>
        <end position="162"/>
    </location>
</feature>
<name>A0A9D4MPW6_DREPO</name>
<feature type="compositionally biased region" description="Gly residues" evidence="1">
    <location>
        <begin position="39"/>
        <end position="52"/>
    </location>
</feature>
<feature type="compositionally biased region" description="Gly residues" evidence="1">
    <location>
        <begin position="2733"/>
        <end position="2745"/>
    </location>
</feature>
<feature type="non-terminal residue" evidence="3">
    <location>
        <position position="1"/>
    </location>
</feature>
<protein>
    <recommendedName>
        <fullName evidence="2">F5/8 type C domain-containing protein</fullName>
    </recommendedName>
</protein>
<feature type="region of interest" description="Disordered" evidence="1">
    <location>
        <begin position="135"/>
        <end position="162"/>
    </location>
</feature>
<dbReference type="Pfam" id="PF00754">
    <property type="entry name" value="F5_F8_type_C"/>
    <property type="match status" value="1"/>
</dbReference>
<organism evidence="3 4">
    <name type="scientific">Dreissena polymorpha</name>
    <name type="common">Zebra mussel</name>
    <name type="synonym">Mytilus polymorpha</name>
    <dbReference type="NCBI Taxonomy" id="45954"/>
    <lineage>
        <taxon>Eukaryota</taxon>
        <taxon>Metazoa</taxon>
        <taxon>Spiralia</taxon>
        <taxon>Lophotrochozoa</taxon>
        <taxon>Mollusca</taxon>
        <taxon>Bivalvia</taxon>
        <taxon>Autobranchia</taxon>
        <taxon>Heteroconchia</taxon>
        <taxon>Euheterodonta</taxon>
        <taxon>Imparidentia</taxon>
        <taxon>Neoheterodontei</taxon>
        <taxon>Myida</taxon>
        <taxon>Dreissenoidea</taxon>
        <taxon>Dreissenidae</taxon>
        <taxon>Dreissena</taxon>
    </lineage>
</organism>
<feature type="compositionally biased region" description="Gly residues" evidence="1">
    <location>
        <begin position="3159"/>
        <end position="3171"/>
    </location>
</feature>
<feature type="region of interest" description="Disordered" evidence="1">
    <location>
        <begin position="3149"/>
        <end position="3188"/>
    </location>
</feature>